<comment type="caution">
    <text evidence="3">The sequence shown here is derived from an EMBL/GenBank/DDBJ whole genome shotgun (WGS) entry which is preliminary data.</text>
</comment>
<dbReference type="SUPFAM" id="SSF54928">
    <property type="entry name" value="RNA-binding domain, RBD"/>
    <property type="match status" value="1"/>
</dbReference>
<dbReference type="Proteomes" id="UP000274822">
    <property type="component" value="Unassembled WGS sequence"/>
</dbReference>
<evidence type="ECO:0000256" key="1">
    <source>
        <dbReference type="PROSITE-ProRule" id="PRU00176"/>
    </source>
</evidence>
<dbReference type="Gene3D" id="3.30.70.330">
    <property type="match status" value="1"/>
</dbReference>
<evidence type="ECO:0000313" key="3">
    <source>
        <dbReference type="EMBL" id="RUS33619.1"/>
    </source>
</evidence>
<evidence type="ECO:0000313" key="4">
    <source>
        <dbReference type="Proteomes" id="UP000274822"/>
    </source>
</evidence>
<feature type="domain" description="RRM" evidence="2">
    <location>
        <begin position="16"/>
        <end position="94"/>
    </location>
</feature>
<proteinExistence type="predicted"/>
<dbReference type="AlphaFoldDB" id="A0A433QUZ0"/>
<organism evidence="3 4">
    <name type="scientific">Jimgerdemannia flammicorona</name>
    <dbReference type="NCBI Taxonomy" id="994334"/>
    <lineage>
        <taxon>Eukaryota</taxon>
        <taxon>Fungi</taxon>
        <taxon>Fungi incertae sedis</taxon>
        <taxon>Mucoromycota</taxon>
        <taxon>Mucoromycotina</taxon>
        <taxon>Endogonomycetes</taxon>
        <taxon>Endogonales</taxon>
        <taxon>Endogonaceae</taxon>
        <taxon>Jimgerdemannia</taxon>
    </lineage>
</organism>
<dbReference type="EMBL" id="RBNJ01001064">
    <property type="protein sequence ID" value="RUS33619.1"/>
    <property type="molecule type" value="Genomic_DNA"/>
</dbReference>
<dbReference type="PROSITE" id="PS50102">
    <property type="entry name" value="RRM"/>
    <property type="match status" value="1"/>
</dbReference>
<protein>
    <recommendedName>
        <fullName evidence="2">RRM domain-containing protein</fullName>
    </recommendedName>
</protein>
<dbReference type="InterPro" id="IPR000504">
    <property type="entry name" value="RRM_dom"/>
</dbReference>
<gene>
    <name evidence="3" type="ORF">BC938DRAFT_470879</name>
</gene>
<reference evidence="3 4" key="1">
    <citation type="journal article" date="2018" name="New Phytol.">
        <title>Phylogenomics of Endogonaceae and evolution of mycorrhizas within Mucoromycota.</title>
        <authorList>
            <person name="Chang Y."/>
            <person name="Desiro A."/>
            <person name="Na H."/>
            <person name="Sandor L."/>
            <person name="Lipzen A."/>
            <person name="Clum A."/>
            <person name="Barry K."/>
            <person name="Grigoriev I.V."/>
            <person name="Martin F.M."/>
            <person name="Stajich J.E."/>
            <person name="Smith M.E."/>
            <person name="Bonito G."/>
            <person name="Spatafora J.W."/>
        </authorList>
    </citation>
    <scope>NUCLEOTIDE SEQUENCE [LARGE SCALE GENOMIC DNA]</scope>
    <source>
        <strain evidence="3 4">AD002</strain>
    </source>
</reference>
<name>A0A433QUZ0_9FUNG</name>
<accession>A0A433QUZ0</accession>
<keyword evidence="1" id="KW-0694">RNA-binding</keyword>
<evidence type="ECO:0000259" key="2">
    <source>
        <dbReference type="PROSITE" id="PS50102"/>
    </source>
</evidence>
<dbReference type="InterPro" id="IPR035979">
    <property type="entry name" value="RBD_domain_sf"/>
</dbReference>
<dbReference type="InterPro" id="IPR012677">
    <property type="entry name" value="Nucleotide-bd_a/b_plait_sf"/>
</dbReference>
<sequence>MEVTGTTSRPRDDENSTVYLVEIPQSINEAYIIDKFSTAFGEVLCCEIGRQTRIGSLKFASHENAKKALAAESMLFSSDKGATLYKMNIKKKATATLFVEGNLESLYVTDIQNHLSKVFTGHWKRNVKSEIQDVLAFDCDFQAAEKTLVSQGIIYKQKFLTVYTSVIYLEELPPTATCETITNVLQLMLPTIRKIKVIVRSGEGIAVVLLPNSASKEQLLALNSIQVSRIPLILKQRFPLCSDAGPIELQCCLLDQQQKGYDIRGSRSKGLHRGNTIRITPTT</sequence>
<keyword evidence="4" id="KW-1185">Reference proteome</keyword>
<dbReference type="GO" id="GO:0003723">
    <property type="term" value="F:RNA binding"/>
    <property type="evidence" value="ECO:0007669"/>
    <property type="project" value="UniProtKB-UniRule"/>
</dbReference>